<reference evidence="2" key="3">
    <citation type="submission" date="2025-09" db="UniProtKB">
        <authorList>
            <consortium name="Ensembl"/>
        </authorList>
    </citation>
    <scope>IDENTIFICATION</scope>
</reference>
<evidence type="ECO:0000313" key="3">
    <source>
        <dbReference type="Proteomes" id="UP000233100"/>
    </source>
</evidence>
<protein>
    <submittedName>
        <fullName evidence="2">Magnesium transporter MRS2</fullName>
    </submittedName>
</protein>
<evidence type="ECO:0000256" key="1">
    <source>
        <dbReference type="SAM" id="MobiDB-lite"/>
    </source>
</evidence>
<reference evidence="2" key="2">
    <citation type="submission" date="2025-08" db="UniProtKB">
        <authorList>
            <consortium name="Ensembl"/>
        </authorList>
    </citation>
    <scope>IDENTIFICATION</scope>
</reference>
<feature type="compositionally biased region" description="Basic and acidic residues" evidence="1">
    <location>
        <begin position="8"/>
        <end position="17"/>
    </location>
</feature>
<accession>A0A7N9CG21</accession>
<name>A0A7N9CG21_MACFA</name>
<keyword evidence="3" id="KW-1185">Reference proteome</keyword>
<proteinExistence type="predicted"/>
<gene>
    <name evidence="2" type="primary">MRS2</name>
</gene>
<reference evidence="2 3" key="1">
    <citation type="submission" date="2013-03" db="EMBL/GenBank/DDBJ databases">
        <authorList>
            <person name="Warren W."/>
            <person name="Wilson R.K."/>
        </authorList>
    </citation>
    <scope>NUCLEOTIDE SEQUENCE</scope>
</reference>
<feature type="compositionally biased region" description="Basic and acidic residues" evidence="1">
    <location>
        <begin position="204"/>
        <end position="213"/>
    </location>
</feature>
<sequence length="213" mass="22613">MKILHKLQSRDTPRAQEPRLASSVSASKRAPPISQPACSLTLVQVQVQVEVQVQVQVPVGTQTSIGHGLKRHAHRYLPSMRGEVARRRGTPRACLMQSVRRPGGSVGRVLRPEQPPSGMKDWVLGAACSSLQHHGMPAQFALPPAPRDETSPADAVCPGLGLDLCGASRCCLRPRSQLGWKEPGGATLRAGPAPRGSCPVAEIGDAHGSEAED</sequence>
<dbReference type="Ensembl" id="ENSMFAT00000081500.1">
    <property type="protein sequence ID" value="ENSMFAP00000047392.1"/>
    <property type="gene ID" value="ENSMFAG00000038058.2"/>
</dbReference>
<feature type="region of interest" description="Disordered" evidence="1">
    <location>
        <begin position="1"/>
        <end position="32"/>
    </location>
</feature>
<dbReference type="Proteomes" id="UP000233100">
    <property type="component" value="Chromosome 4"/>
</dbReference>
<organism evidence="2 3">
    <name type="scientific">Macaca fascicularis</name>
    <name type="common">Crab-eating macaque</name>
    <name type="synonym">Cynomolgus monkey</name>
    <dbReference type="NCBI Taxonomy" id="9541"/>
    <lineage>
        <taxon>Eukaryota</taxon>
        <taxon>Metazoa</taxon>
        <taxon>Chordata</taxon>
        <taxon>Craniata</taxon>
        <taxon>Vertebrata</taxon>
        <taxon>Euteleostomi</taxon>
        <taxon>Mammalia</taxon>
        <taxon>Eutheria</taxon>
        <taxon>Euarchontoglires</taxon>
        <taxon>Primates</taxon>
        <taxon>Haplorrhini</taxon>
        <taxon>Catarrhini</taxon>
        <taxon>Cercopithecidae</taxon>
        <taxon>Cercopithecinae</taxon>
        <taxon>Macaca</taxon>
    </lineage>
</organism>
<dbReference type="Bgee" id="ENSMFAG00000038058">
    <property type="expression patterns" value="Expressed in heart and 13 other cell types or tissues"/>
</dbReference>
<evidence type="ECO:0000313" key="2">
    <source>
        <dbReference type="Ensembl" id="ENSMFAP00000047392.1"/>
    </source>
</evidence>
<dbReference type="GeneTree" id="ENSGT00390000009988"/>
<dbReference type="AlphaFoldDB" id="A0A7N9CG21"/>
<feature type="region of interest" description="Disordered" evidence="1">
    <location>
        <begin position="181"/>
        <end position="213"/>
    </location>
</feature>